<protein>
    <submittedName>
        <fullName evidence="2">Alternative protein ARID1B</fullName>
    </submittedName>
</protein>
<reference evidence="2" key="1">
    <citation type="journal article" date="2013" name="PLoS ONE">
        <title>Direct detection of alternative open reading frames translation products in human significantly expands the proteome.</title>
        <authorList>
            <person name="Vanderperre B."/>
            <person name="Lucier J.-F."/>
            <person name="Motard J."/>
            <person name="Tremblay G."/>
            <person name="Vanderperre S."/>
            <person name="Wisztorski M."/>
            <person name="Salzet M."/>
            <person name="Boisvert F.-M."/>
            <person name="Roucou X."/>
        </authorList>
    </citation>
    <scope>NUCLEOTIDE SEQUENCE</scope>
</reference>
<feature type="region of interest" description="Disordered" evidence="1">
    <location>
        <begin position="14"/>
        <end position="55"/>
    </location>
</feature>
<sequence length="103" mass="11365">MEMKVIALAAQAGQRLHQALSPAPPPLLGRRSRRCTSWGMSQRESSGSTDTSPSWKREALLSQVCLPWARSPWTCSDSTSASKRSGVWPRLIKTRSGVSWQPT</sequence>
<gene>
    <name evidence="2" type="primary">ARID1B</name>
</gene>
<evidence type="ECO:0000256" key="1">
    <source>
        <dbReference type="SAM" id="MobiDB-lite"/>
    </source>
</evidence>
<dbReference type="AlphaFoldDB" id="L8EAX2"/>
<name>L8EAX2_HUMAN</name>
<accession>L8EAX2</accession>
<dbReference type="OrthoDB" id="8709537at2759"/>
<dbReference type="ChiTaRS" id="ARID1B">
    <property type="organism name" value="human"/>
</dbReference>
<feature type="compositionally biased region" description="Polar residues" evidence="1">
    <location>
        <begin position="38"/>
        <end position="54"/>
    </location>
</feature>
<organism evidence="2">
    <name type="scientific">Homo sapiens</name>
    <name type="common">Human</name>
    <dbReference type="NCBI Taxonomy" id="9606"/>
    <lineage>
        <taxon>Eukaryota</taxon>
        <taxon>Metazoa</taxon>
        <taxon>Chordata</taxon>
        <taxon>Craniata</taxon>
        <taxon>Vertebrata</taxon>
        <taxon>Euteleostomi</taxon>
        <taxon>Mammalia</taxon>
        <taxon>Eutheria</taxon>
        <taxon>Euarchontoglires</taxon>
        <taxon>Primates</taxon>
        <taxon>Haplorrhini</taxon>
        <taxon>Catarrhini</taxon>
        <taxon>Hominidae</taxon>
        <taxon>Homo</taxon>
    </lineage>
</organism>
<dbReference type="EMBL" id="HF584056">
    <property type="protein sequence ID" value="CCQ43553.1"/>
    <property type="molecule type" value="Genomic_DNA"/>
</dbReference>
<evidence type="ECO:0000313" key="2">
    <source>
        <dbReference type="EMBL" id="CCQ43553.1"/>
    </source>
</evidence>
<proteinExistence type="predicted"/>